<name>A0A2H9T3Z2_9ZZZZ</name>
<sequence>MGEKILNSLAARIAELKYLAEKEHMVTEEIDNLNFTIGEVVQADVNQSFHDEAGLADDITEFIFDTETVEPQPQDKIDTDGTRDN</sequence>
<gene>
    <name evidence="2" type="ORF">CI610_03127</name>
</gene>
<evidence type="ECO:0000313" key="2">
    <source>
        <dbReference type="EMBL" id="PJE77943.1"/>
    </source>
</evidence>
<organism evidence="2">
    <name type="scientific">invertebrate metagenome</name>
    <dbReference type="NCBI Taxonomy" id="1711999"/>
    <lineage>
        <taxon>unclassified sequences</taxon>
        <taxon>metagenomes</taxon>
        <taxon>organismal metagenomes</taxon>
    </lineage>
</organism>
<accession>A0A2H9T3Z2</accession>
<feature type="compositionally biased region" description="Basic and acidic residues" evidence="1">
    <location>
        <begin position="73"/>
        <end position="85"/>
    </location>
</feature>
<comment type="caution">
    <text evidence="2">The sequence shown here is derived from an EMBL/GenBank/DDBJ whole genome shotgun (WGS) entry which is preliminary data.</text>
</comment>
<evidence type="ECO:0000256" key="1">
    <source>
        <dbReference type="SAM" id="MobiDB-lite"/>
    </source>
</evidence>
<dbReference type="AlphaFoldDB" id="A0A2H9T3Z2"/>
<proteinExistence type="predicted"/>
<protein>
    <submittedName>
        <fullName evidence="2">Uncharacterized protein</fullName>
    </submittedName>
</protein>
<dbReference type="EMBL" id="NSIT01000318">
    <property type="protein sequence ID" value="PJE77943.1"/>
    <property type="molecule type" value="Genomic_DNA"/>
</dbReference>
<reference evidence="2" key="1">
    <citation type="journal article" date="2017" name="Appl. Environ. Microbiol.">
        <title>Molecular characterization of an Endozoicomonas-like organism causing infection in king scallop Pecten maximus L.</title>
        <authorList>
            <person name="Cano I."/>
            <person name="van Aerle R."/>
            <person name="Ross S."/>
            <person name="Verner-Jeffreys D.W."/>
            <person name="Paley R.K."/>
            <person name="Rimmer G."/>
            <person name="Ryder D."/>
            <person name="Hooper P."/>
            <person name="Stone D."/>
            <person name="Feist S.W."/>
        </authorList>
    </citation>
    <scope>NUCLEOTIDE SEQUENCE</scope>
</reference>
<feature type="region of interest" description="Disordered" evidence="1">
    <location>
        <begin position="66"/>
        <end position="85"/>
    </location>
</feature>